<proteinExistence type="predicted"/>
<name>A0ABU1VNS9_9GAMM</name>
<evidence type="ECO:0000313" key="1">
    <source>
        <dbReference type="EMBL" id="MDR7098990.1"/>
    </source>
</evidence>
<reference evidence="1 2" key="1">
    <citation type="submission" date="2023-07" db="EMBL/GenBank/DDBJ databases">
        <title>Sorghum-associated microbial communities from plants grown in Nebraska, USA.</title>
        <authorList>
            <person name="Schachtman D."/>
        </authorList>
    </citation>
    <scope>NUCLEOTIDE SEQUENCE [LARGE SCALE GENOMIC DNA]</scope>
    <source>
        <strain evidence="1 2">BE187</strain>
    </source>
</reference>
<evidence type="ECO:0000313" key="2">
    <source>
        <dbReference type="Proteomes" id="UP001267878"/>
    </source>
</evidence>
<protein>
    <submittedName>
        <fullName evidence="1">Uncharacterized protein</fullName>
    </submittedName>
</protein>
<organism evidence="1 2">
    <name type="scientific">Agrilutibacter niabensis</name>
    <dbReference type="NCBI Taxonomy" id="380628"/>
    <lineage>
        <taxon>Bacteria</taxon>
        <taxon>Pseudomonadati</taxon>
        <taxon>Pseudomonadota</taxon>
        <taxon>Gammaproteobacteria</taxon>
        <taxon>Lysobacterales</taxon>
        <taxon>Lysobacteraceae</taxon>
        <taxon>Agrilutibacter</taxon>
    </lineage>
</organism>
<dbReference type="Proteomes" id="UP001267878">
    <property type="component" value="Unassembled WGS sequence"/>
</dbReference>
<comment type="caution">
    <text evidence="1">The sequence shown here is derived from an EMBL/GenBank/DDBJ whole genome shotgun (WGS) entry which is preliminary data.</text>
</comment>
<gene>
    <name evidence="1" type="ORF">J2X04_001337</name>
</gene>
<sequence length="111" mass="11794">MFDGELVLRAHVEDGSGHPAQGGTVTFQYCSLKGIPSNDITQPDEAPSSACANGSGTWATLGRVPVNPETGDALLDFGLVSVVNTIGFRYRYVGQGTGIQNKLIDPVDWNR</sequence>
<dbReference type="EMBL" id="JAVDVW010000001">
    <property type="protein sequence ID" value="MDR7098990.1"/>
    <property type="molecule type" value="Genomic_DNA"/>
</dbReference>
<keyword evidence="2" id="KW-1185">Reference proteome</keyword>
<accession>A0ABU1VNS9</accession>